<evidence type="ECO:0000256" key="10">
    <source>
        <dbReference type="SAM" id="MobiDB-lite"/>
    </source>
</evidence>
<proteinExistence type="inferred from homology"/>
<evidence type="ECO:0000256" key="7">
    <source>
        <dbReference type="ARBA" id="ARBA00022801"/>
    </source>
</evidence>
<feature type="region of interest" description="Disordered" evidence="10">
    <location>
        <begin position="268"/>
        <end position="306"/>
    </location>
</feature>
<dbReference type="CDD" id="cd08069">
    <property type="entry name" value="MPN_RPN11_CSN5"/>
    <property type="match status" value="1"/>
</dbReference>
<dbReference type="SMART" id="SM00232">
    <property type="entry name" value="JAB_MPN"/>
    <property type="match status" value="1"/>
</dbReference>
<dbReference type="OrthoDB" id="605656at2759"/>
<feature type="compositionally biased region" description="Low complexity" evidence="10">
    <location>
        <begin position="271"/>
        <end position="285"/>
    </location>
</feature>
<dbReference type="EMBL" id="JANBPY010000093">
    <property type="protein sequence ID" value="KAJ1969112.1"/>
    <property type="molecule type" value="Genomic_DNA"/>
</dbReference>
<evidence type="ECO:0000256" key="5">
    <source>
        <dbReference type="ARBA" id="ARBA00022723"/>
    </source>
</evidence>
<evidence type="ECO:0000256" key="8">
    <source>
        <dbReference type="ARBA" id="ARBA00022833"/>
    </source>
</evidence>
<keyword evidence="6" id="KW-0736">Signalosome</keyword>
<dbReference type="AlphaFoldDB" id="A0A9W8AXI3"/>
<dbReference type="GO" id="GO:0006508">
    <property type="term" value="P:proteolysis"/>
    <property type="evidence" value="ECO:0007669"/>
    <property type="project" value="UniProtKB-KW"/>
</dbReference>
<protein>
    <recommendedName>
        <fullName evidence="3">COP9 signalosome complex subunit 5</fullName>
    </recommendedName>
</protein>
<dbReference type="GO" id="GO:0046872">
    <property type="term" value="F:metal ion binding"/>
    <property type="evidence" value="ECO:0007669"/>
    <property type="project" value="UniProtKB-KW"/>
</dbReference>
<dbReference type="GO" id="GO:0000338">
    <property type="term" value="P:protein deneddylation"/>
    <property type="evidence" value="ECO:0007669"/>
    <property type="project" value="UniProtKB-ARBA"/>
</dbReference>
<feature type="region of interest" description="Disordered" evidence="10">
    <location>
        <begin position="1"/>
        <end position="24"/>
    </location>
</feature>
<dbReference type="InterPro" id="IPR050242">
    <property type="entry name" value="JAMM_MPN+_peptidase_M67A"/>
</dbReference>
<name>A0A9W8AXI3_9FUNG</name>
<comment type="similarity">
    <text evidence="1">Belongs to the peptidase M67A family. CSN5 subfamily.</text>
</comment>
<dbReference type="InterPro" id="IPR000555">
    <property type="entry name" value="JAMM/MPN+_dom"/>
</dbReference>
<accession>A0A9W8AXI3</accession>
<comment type="caution">
    <text evidence="12">The sequence shown here is derived from an EMBL/GenBank/DDBJ whole genome shotgun (WGS) entry which is preliminary data.</text>
</comment>
<feature type="domain" description="MPN" evidence="11">
    <location>
        <begin position="47"/>
        <end position="184"/>
    </location>
</feature>
<dbReference type="FunFam" id="3.40.140.10:FF:000003">
    <property type="entry name" value="COP9 signalosome complex subunit 5"/>
    <property type="match status" value="1"/>
</dbReference>
<sequence length="333" mass="36824">MDTLHTPASGTGQLTPQDHVYNHNPNEYKQLLNEKPWTKDPRYFTNVKISALALMKMTTHAQSGGDIEVMGIMQGRVQNHTLVVLDAFALPVEGTETRVNAQDEAYEYMVQHLTLAKEAGRLEHAIGWYHSHPGYGCWLSGIDVNTQLLNQQYQDPWLAVVIDPKRTSSTGKVDLGAFRTLPKDHQPPKEAGTTVSNVPAEKLGDFGVHCNQYYALPVSFFQSSLDTALLDKLWQKQWTHTVTSATLPVDPSHLTDQIMDLAKKVDQLRQPTDNNTSENSPSTSEQGESSEKPTESPTAAVVREASVMGNESLQGLAAQVIQSALFQPPTSEY</sequence>
<keyword evidence="8" id="KW-0862">Zinc</keyword>
<keyword evidence="5" id="KW-0479">Metal-binding</keyword>
<keyword evidence="13" id="KW-1185">Reference proteome</keyword>
<evidence type="ECO:0000256" key="1">
    <source>
        <dbReference type="ARBA" id="ARBA00006008"/>
    </source>
</evidence>
<dbReference type="Pfam" id="PF01398">
    <property type="entry name" value="JAB"/>
    <property type="match status" value="1"/>
</dbReference>
<evidence type="ECO:0000256" key="2">
    <source>
        <dbReference type="ARBA" id="ARBA00011098"/>
    </source>
</evidence>
<dbReference type="InterPro" id="IPR040961">
    <property type="entry name" value="CSN5_C"/>
</dbReference>
<keyword evidence="4" id="KW-0645">Protease</keyword>
<dbReference type="PROSITE" id="PS50249">
    <property type="entry name" value="MPN"/>
    <property type="match status" value="1"/>
</dbReference>
<evidence type="ECO:0000313" key="12">
    <source>
        <dbReference type="EMBL" id="KAJ1969112.1"/>
    </source>
</evidence>
<organism evidence="12 13">
    <name type="scientific">Dispira parvispora</name>
    <dbReference type="NCBI Taxonomy" id="1520584"/>
    <lineage>
        <taxon>Eukaryota</taxon>
        <taxon>Fungi</taxon>
        <taxon>Fungi incertae sedis</taxon>
        <taxon>Zoopagomycota</taxon>
        <taxon>Kickxellomycotina</taxon>
        <taxon>Dimargaritomycetes</taxon>
        <taxon>Dimargaritales</taxon>
        <taxon>Dimargaritaceae</taxon>
        <taxon>Dispira</taxon>
    </lineage>
</organism>
<keyword evidence="9" id="KW-0482">Metalloprotease</keyword>
<evidence type="ECO:0000256" key="9">
    <source>
        <dbReference type="ARBA" id="ARBA00023049"/>
    </source>
</evidence>
<dbReference type="Proteomes" id="UP001150925">
    <property type="component" value="Unassembled WGS sequence"/>
</dbReference>
<evidence type="ECO:0000256" key="4">
    <source>
        <dbReference type="ARBA" id="ARBA00022670"/>
    </source>
</evidence>
<evidence type="ECO:0000256" key="6">
    <source>
        <dbReference type="ARBA" id="ARBA00022790"/>
    </source>
</evidence>
<reference evidence="12" key="1">
    <citation type="submission" date="2022-07" db="EMBL/GenBank/DDBJ databases">
        <title>Phylogenomic reconstructions and comparative analyses of Kickxellomycotina fungi.</title>
        <authorList>
            <person name="Reynolds N.K."/>
            <person name="Stajich J.E."/>
            <person name="Barry K."/>
            <person name="Grigoriev I.V."/>
            <person name="Crous P."/>
            <person name="Smith M.E."/>
        </authorList>
    </citation>
    <scope>NUCLEOTIDE SEQUENCE</scope>
    <source>
        <strain evidence="12">RSA 1196</strain>
    </source>
</reference>
<evidence type="ECO:0000259" key="11">
    <source>
        <dbReference type="PROSITE" id="PS50249"/>
    </source>
</evidence>
<evidence type="ECO:0000313" key="13">
    <source>
        <dbReference type="Proteomes" id="UP001150925"/>
    </source>
</evidence>
<evidence type="ECO:0000256" key="3">
    <source>
        <dbReference type="ARBA" id="ARBA00014880"/>
    </source>
</evidence>
<dbReference type="PANTHER" id="PTHR10410">
    <property type="entry name" value="EUKARYOTIC TRANSLATION INITIATION FACTOR 3 -RELATED"/>
    <property type="match status" value="1"/>
</dbReference>
<dbReference type="InterPro" id="IPR037518">
    <property type="entry name" value="MPN"/>
</dbReference>
<keyword evidence="7" id="KW-0378">Hydrolase</keyword>
<gene>
    <name evidence="12" type="primary">COPS5</name>
    <name evidence="12" type="ORF">IWQ62_000827</name>
</gene>
<dbReference type="SUPFAM" id="SSF102712">
    <property type="entry name" value="JAB1/MPN domain"/>
    <property type="match status" value="1"/>
</dbReference>
<dbReference type="GO" id="GO:0008237">
    <property type="term" value="F:metallopeptidase activity"/>
    <property type="evidence" value="ECO:0007669"/>
    <property type="project" value="UniProtKB-KW"/>
</dbReference>
<dbReference type="Pfam" id="PF18323">
    <property type="entry name" value="CSN5_C"/>
    <property type="match status" value="1"/>
</dbReference>
<comment type="subunit">
    <text evidence="2">Component of the COP9 signalosome (CSN) complex.</text>
</comment>
<dbReference type="Gene3D" id="3.40.140.10">
    <property type="entry name" value="Cytidine Deaminase, domain 2"/>
    <property type="match status" value="1"/>
</dbReference>
<feature type="compositionally biased region" description="Polar residues" evidence="10">
    <location>
        <begin position="1"/>
        <end position="16"/>
    </location>
</feature>
<dbReference type="GO" id="GO:0008180">
    <property type="term" value="C:COP9 signalosome"/>
    <property type="evidence" value="ECO:0007669"/>
    <property type="project" value="UniProtKB-KW"/>
</dbReference>